<accession>A0A6B9V7K2</accession>
<sequence length="154" mass="16993">MRSLKVDTQLIVFLQTILYYGSPRPPLKDLCDSLAHLQFWRGSFQANALSMSSASSDEGTVPQANGITRRLSDSAKLNGVIEDVDNKEEESSKRFKLLAKEAAETVKFEFLVKPPAVPAIAVQGRVAGESMGHFVLEEPPAKWSRDILTMSVKL</sequence>
<protein>
    <submittedName>
        <fullName evidence="1">Uncharacterized protein</fullName>
    </submittedName>
</protein>
<dbReference type="AlphaFoldDB" id="A0A6B9V7K2"/>
<gene>
    <name evidence="1" type="ORF">DS421_19g655120</name>
</gene>
<organism evidence="1 2">
    <name type="scientific">Arachis hypogaea</name>
    <name type="common">Peanut</name>
    <dbReference type="NCBI Taxonomy" id="3818"/>
    <lineage>
        <taxon>Eukaryota</taxon>
        <taxon>Viridiplantae</taxon>
        <taxon>Streptophyta</taxon>
        <taxon>Embryophyta</taxon>
        <taxon>Tracheophyta</taxon>
        <taxon>Spermatophyta</taxon>
        <taxon>Magnoliopsida</taxon>
        <taxon>eudicotyledons</taxon>
        <taxon>Gunneridae</taxon>
        <taxon>Pentapetalae</taxon>
        <taxon>rosids</taxon>
        <taxon>fabids</taxon>
        <taxon>Fabales</taxon>
        <taxon>Fabaceae</taxon>
        <taxon>Papilionoideae</taxon>
        <taxon>50 kb inversion clade</taxon>
        <taxon>dalbergioids sensu lato</taxon>
        <taxon>Dalbergieae</taxon>
        <taxon>Pterocarpus clade</taxon>
        <taxon>Arachis</taxon>
    </lineage>
</organism>
<evidence type="ECO:0000313" key="2">
    <source>
        <dbReference type="Proteomes" id="UP000464620"/>
    </source>
</evidence>
<proteinExistence type="predicted"/>
<dbReference type="EMBL" id="CP031001">
    <property type="protein sequence ID" value="QHN77716.1"/>
    <property type="molecule type" value="Genomic_DNA"/>
</dbReference>
<name>A0A6B9V7K2_ARAHY</name>
<dbReference type="Proteomes" id="UP000464620">
    <property type="component" value="Chromosome B09"/>
</dbReference>
<evidence type="ECO:0000313" key="1">
    <source>
        <dbReference type="EMBL" id="QHN77716.1"/>
    </source>
</evidence>
<reference evidence="1 2" key="1">
    <citation type="submission" date="2020-01" db="EMBL/GenBank/DDBJ databases">
        <title>Genome sequence of Arachis hypogaea, cultivar Shitouqi.</title>
        <authorList>
            <person name="Zhuang W."/>
            <person name="Chen H."/>
            <person name="Varshney R."/>
            <person name="Wang D."/>
            <person name="Ming R."/>
        </authorList>
    </citation>
    <scope>NUCLEOTIDE SEQUENCE [LARGE SCALE GENOMIC DNA]</scope>
    <source>
        <tissue evidence="1">Young leaf</tissue>
    </source>
</reference>